<feature type="compositionally biased region" description="Basic and acidic residues" evidence="1">
    <location>
        <begin position="115"/>
        <end position="425"/>
    </location>
</feature>
<dbReference type="Pfam" id="PF14964">
    <property type="entry name" value="INTS15"/>
    <property type="match status" value="2"/>
</dbReference>
<dbReference type="PANTHER" id="PTHR14540:SF2">
    <property type="entry name" value="INTEGRATOR COMPLEX SUBUNIT 15"/>
    <property type="match status" value="1"/>
</dbReference>
<reference evidence="2" key="1">
    <citation type="submission" date="2020-11" db="EMBL/GenBank/DDBJ databases">
        <authorList>
            <person name="Tran Van P."/>
        </authorList>
    </citation>
    <scope>NUCLEOTIDE SEQUENCE</scope>
</reference>
<accession>A0A7R9F6Q7</accession>
<gene>
    <name evidence="2" type="ORF">TBIB3V08_LOCUS10294</name>
</gene>
<proteinExistence type="predicted"/>
<dbReference type="EMBL" id="OD569478">
    <property type="protein sequence ID" value="CAD7448001.1"/>
    <property type="molecule type" value="Genomic_DNA"/>
</dbReference>
<dbReference type="PANTHER" id="PTHR14540">
    <property type="entry name" value="INTEGRATOR COMPLEX SUBUNIT 15"/>
    <property type="match status" value="1"/>
</dbReference>
<name>A0A7R9F6Q7_9NEOP</name>
<feature type="compositionally biased region" description="Basic and acidic residues" evidence="1">
    <location>
        <begin position="98"/>
        <end position="107"/>
    </location>
</feature>
<evidence type="ECO:0000313" key="2">
    <source>
        <dbReference type="EMBL" id="CAD7448001.1"/>
    </source>
</evidence>
<dbReference type="InterPro" id="IPR027844">
    <property type="entry name" value="INTS15"/>
</dbReference>
<feature type="region of interest" description="Disordered" evidence="1">
    <location>
        <begin position="96"/>
        <end position="431"/>
    </location>
</feature>
<protein>
    <submittedName>
        <fullName evidence="2">Uncharacterized protein</fullName>
    </submittedName>
</protein>
<organism evidence="2">
    <name type="scientific">Timema bartmani</name>
    <dbReference type="NCBI Taxonomy" id="61472"/>
    <lineage>
        <taxon>Eukaryota</taxon>
        <taxon>Metazoa</taxon>
        <taxon>Ecdysozoa</taxon>
        <taxon>Arthropoda</taxon>
        <taxon>Hexapoda</taxon>
        <taxon>Insecta</taxon>
        <taxon>Pterygota</taxon>
        <taxon>Neoptera</taxon>
        <taxon>Polyneoptera</taxon>
        <taxon>Phasmatodea</taxon>
        <taxon>Timematodea</taxon>
        <taxon>Timematoidea</taxon>
        <taxon>Timematidae</taxon>
        <taxon>Timema</taxon>
    </lineage>
</organism>
<evidence type="ECO:0000256" key="1">
    <source>
        <dbReference type="SAM" id="MobiDB-lite"/>
    </source>
</evidence>
<dbReference type="AlphaFoldDB" id="A0A7R9F6Q7"/>
<sequence length="805" mass="92489">MRVSKVVAGHEETRLPSLKTEKLGCIQELQLLEALCDFFKPSYTSGNSDTTRNSVFMALFPPSVAERSRLLVKLVSMAISTKNVPVLAATGIWMQGGKQERKQGKQERKQRRQERKTGEEARKTGEENRRGSKEDRRGSKENREENRRGSKEDREENRRGSKEDREENRRGSKEDREENRRGSKEDREENRRGSKEDREENRRGSKEDREENRRGSKEDREENRRGSKEDREENRRGSKEDREENRRGSKEDREENRRGSEEDREENRRGSEEDREENRRGSEEDREENRRGSKEDREEDREENRRGSEEDREENRRGSEEDREENRRGSKEDREENRRGSKEDREENRRGSKEDREENRRGSEEDREENRRGSKEDRRGSKEDRRGSKEDRRGSKEDREEDRRGSKEDRRGSKEDRGGKQERKSQASQLGCNSQFSLNLAEGLVKDYFVLVPKAVSGLQDLPQLAPHFTANFLTSVAEMYTSGDKRQVLTPPPNTLLEVVTQWVSDNPPLCLAALLNKTATAVTTPFVGLFKWCILSPLYYCGRTSSTEHSTLYSRLHLALLESLVRCGKPLAANGKTVISVQHVVSIVDPLIRWYKEVDKLPDGSKAVELALDRLAQAVQIGLFTGCIAGDKEELLKMLDMLPEHRVLKLVIKKQRELLTQNMDILEDDVIIVSDTSQSRMVIMSPDLPRISCEKQSAQCSSRYCSLMRSVFQQGNACGETNKLGGVTHCDLSTYEVRENTVAIRKQGVFITAGGETQLEAISLVLGLQAKVLAIKHLEKDRNTVTRLEAVCAVASDVKWTPS</sequence>